<dbReference type="RefSeq" id="WP_390197602.1">
    <property type="nucleotide sequence ID" value="NZ_JBHMEP010000015.1"/>
</dbReference>
<evidence type="ECO:0000313" key="3">
    <source>
        <dbReference type="Proteomes" id="UP001589645"/>
    </source>
</evidence>
<dbReference type="Gene3D" id="3.40.630.30">
    <property type="match status" value="1"/>
</dbReference>
<comment type="caution">
    <text evidence="2">The sequence shown here is derived from an EMBL/GenBank/DDBJ whole genome shotgun (WGS) entry which is preliminary data.</text>
</comment>
<dbReference type="PANTHER" id="PTHR43415">
    <property type="entry name" value="SPERMIDINE N(1)-ACETYLTRANSFERASE"/>
    <property type="match status" value="1"/>
</dbReference>
<reference evidence="2 3" key="1">
    <citation type="submission" date="2024-09" db="EMBL/GenBank/DDBJ databases">
        <authorList>
            <person name="Sun Q."/>
            <person name="Mori K."/>
        </authorList>
    </citation>
    <scope>NUCLEOTIDE SEQUENCE [LARGE SCALE GENOMIC DNA]</scope>
    <source>
        <strain evidence="2 3">CECT 8064</strain>
    </source>
</reference>
<protein>
    <submittedName>
        <fullName evidence="2">GNAT family N-acetyltransferase</fullName>
        <ecNumber evidence="2">2.3.-.-</ecNumber>
    </submittedName>
</protein>
<keyword evidence="2" id="KW-0012">Acyltransferase</keyword>
<sequence>MEVNSKVALRPARENELQSLYQLITADPHWTDFNGPYFPYQTPSIEEFGFDLFARLREGESAQLITYEGQPVGTVSYYWECEATHWLEMGVIIYDSTFWHRGIAPRALTQWITYLFDHLDIARVGLTTWSGNHRMMGCAEKLGMRQEARLRKVRFYNQKYYDSVKYGILKEEWFSTANQWLEPLST</sequence>
<dbReference type="Proteomes" id="UP001589645">
    <property type="component" value="Unassembled WGS sequence"/>
</dbReference>
<gene>
    <name evidence="2" type="ORF">ACFFUV_22025</name>
</gene>
<dbReference type="EC" id="2.3.-.-" evidence="2"/>
<dbReference type="PROSITE" id="PS51186">
    <property type="entry name" value="GNAT"/>
    <property type="match status" value="1"/>
</dbReference>
<keyword evidence="3" id="KW-1185">Reference proteome</keyword>
<keyword evidence="2" id="KW-0808">Transferase</keyword>
<name>A0ABV5HTY8_9VIBR</name>
<accession>A0ABV5HTY8</accession>
<proteinExistence type="predicted"/>
<dbReference type="GO" id="GO:0016746">
    <property type="term" value="F:acyltransferase activity"/>
    <property type="evidence" value="ECO:0007669"/>
    <property type="project" value="UniProtKB-KW"/>
</dbReference>
<dbReference type="InterPro" id="IPR000182">
    <property type="entry name" value="GNAT_dom"/>
</dbReference>
<evidence type="ECO:0000259" key="1">
    <source>
        <dbReference type="PROSITE" id="PS51186"/>
    </source>
</evidence>
<dbReference type="PANTHER" id="PTHR43415:SF4">
    <property type="entry name" value="N-ACETYLTRANSFERASE DOMAIN-CONTAINING PROTEIN"/>
    <property type="match status" value="1"/>
</dbReference>
<dbReference type="Pfam" id="PF13302">
    <property type="entry name" value="Acetyltransf_3"/>
    <property type="match status" value="1"/>
</dbReference>
<dbReference type="EMBL" id="JBHMEP010000015">
    <property type="protein sequence ID" value="MFB9137633.1"/>
    <property type="molecule type" value="Genomic_DNA"/>
</dbReference>
<organism evidence="2 3">
    <name type="scientific">Vibrio olivae</name>
    <dbReference type="NCBI Taxonomy" id="1243002"/>
    <lineage>
        <taxon>Bacteria</taxon>
        <taxon>Pseudomonadati</taxon>
        <taxon>Pseudomonadota</taxon>
        <taxon>Gammaproteobacteria</taxon>
        <taxon>Vibrionales</taxon>
        <taxon>Vibrionaceae</taxon>
        <taxon>Vibrio</taxon>
    </lineage>
</organism>
<evidence type="ECO:0000313" key="2">
    <source>
        <dbReference type="EMBL" id="MFB9137633.1"/>
    </source>
</evidence>
<dbReference type="InterPro" id="IPR016181">
    <property type="entry name" value="Acyl_CoA_acyltransferase"/>
</dbReference>
<dbReference type="SUPFAM" id="SSF55729">
    <property type="entry name" value="Acyl-CoA N-acyltransferases (Nat)"/>
    <property type="match status" value="1"/>
</dbReference>
<feature type="domain" description="N-acetyltransferase" evidence="1">
    <location>
        <begin position="7"/>
        <end position="162"/>
    </location>
</feature>